<keyword evidence="8" id="KW-1185">Reference proteome</keyword>
<dbReference type="Proteomes" id="UP000030748">
    <property type="component" value="Unassembled WGS sequence"/>
</dbReference>
<evidence type="ECO:0000313" key="8">
    <source>
        <dbReference type="Proteomes" id="UP000030748"/>
    </source>
</evidence>
<feature type="non-terminal residue" evidence="7">
    <location>
        <position position="164"/>
    </location>
</feature>
<evidence type="ECO:0000256" key="4">
    <source>
        <dbReference type="ARBA" id="ARBA00022525"/>
    </source>
</evidence>
<dbReference type="InterPro" id="IPR010264">
    <property type="entry name" value="Self-incomp_S1"/>
</dbReference>
<proteinExistence type="inferred from homology"/>
<dbReference type="PANTHER" id="PTHR31232">
    <property type="match status" value="1"/>
</dbReference>
<dbReference type="EMBL" id="KI631457">
    <property type="protein sequence ID" value="EYU27292.1"/>
    <property type="molecule type" value="Genomic_DNA"/>
</dbReference>
<keyword evidence="3 6" id="KW-0713">Self-incompatibility</keyword>
<evidence type="ECO:0000256" key="2">
    <source>
        <dbReference type="ARBA" id="ARBA00005581"/>
    </source>
</evidence>
<dbReference type="GO" id="GO:0005576">
    <property type="term" value="C:extracellular region"/>
    <property type="evidence" value="ECO:0007669"/>
    <property type="project" value="UniProtKB-SubCell"/>
</dbReference>
<evidence type="ECO:0000256" key="6">
    <source>
        <dbReference type="RuleBase" id="RU367044"/>
    </source>
</evidence>
<dbReference type="AlphaFoldDB" id="A0A022QF37"/>
<feature type="chain" id="PRO_5025087182" description="S-protein homolog" evidence="6">
    <location>
        <begin position="21"/>
        <end position="164"/>
    </location>
</feature>
<feature type="signal peptide" evidence="6">
    <location>
        <begin position="1"/>
        <end position="20"/>
    </location>
</feature>
<evidence type="ECO:0000313" key="7">
    <source>
        <dbReference type="EMBL" id="EYU27292.1"/>
    </source>
</evidence>
<dbReference type="Pfam" id="PF05938">
    <property type="entry name" value="Self-incomp_S1"/>
    <property type="match status" value="1"/>
</dbReference>
<sequence>MKRLLFLFLLSLYLNHSTKAISSLIRKTLRTEEKIQIFDKIERKTSPGQGYEVHIVNKLPINSTFPLNIHCASKDDDLGNHTLNLNDDFNWHFKMNYGLSTMFFCRFKWGSKDQAHEVFNKHIAFYCEGYNEKADGNICLWSIKEDGFWISNEIPPRLWTQIYQ</sequence>
<comment type="subcellular location">
    <subcellularLocation>
        <location evidence="1 6">Secreted</location>
    </subcellularLocation>
</comment>
<comment type="similarity">
    <text evidence="2 6">Belongs to the plant self-incompatibility (S1) protein family.</text>
</comment>
<evidence type="ECO:0000256" key="1">
    <source>
        <dbReference type="ARBA" id="ARBA00004613"/>
    </source>
</evidence>
<dbReference type="PANTHER" id="PTHR31232:SF172">
    <property type="entry name" value="S-PROTEIN HOMOLOG"/>
    <property type="match status" value="1"/>
</dbReference>
<organism evidence="7 8">
    <name type="scientific">Erythranthe guttata</name>
    <name type="common">Yellow monkey flower</name>
    <name type="synonym">Mimulus guttatus</name>
    <dbReference type="NCBI Taxonomy" id="4155"/>
    <lineage>
        <taxon>Eukaryota</taxon>
        <taxon>Viridiplantae</taxon>
        <taxon>Streptophyta</taxon>
        <taxon>Embryophyta</taxon>
        <taxon>Tracheophyta</taxon>
        <taxon>Spermatophyta</taxon>
        <taxon>Magnoliopsida</taxon>
        <taxon>eudicotyledons</taxon>
        <taxon>Gunneridae</taxon>
        <taxon>Pentapetalae</taxon>
        <taxon>asterids</taxon>
        <taxon>lamiids</taxon>
        <taxon>Lamiales</taxon>
        <taxon>Phrymaceae</taxon>
        <taxon>Erythranthe</taxon>
    </lineage>
</organism>
<keyword evidence="4 6" id="KW-0964">Secreted</keyword>
<protein>
    <recommendedName>
        <fullName evidence="6">S-protein homolog</fullName>
    </recommendedName>
</protein>
<evidence type="ECO:0000256" key="5">
    <source>
        <dbReference type="ARBA" id="ARBA00022729"/>
    </source>
</evidence>
<evidence type="ECO:0000256" key="3">
    <source>
        <dbReference type="ARBA" id="ARBA00022471"/>
    </source>
</evidence>
<dbReference type="GO" id="GO:0060320">
    <property type="term" value="P:rejection of self pollen"/>
    <property type="evidence" value="ECO:0007669"/>
    <property type="project" value="UniProtKB-KW"/>
</dbReference>
<gene>
    <name evidence="7" type="ORF">MIMGU_mgv1a026865mg</name>
</gene>
<reference evidence="7 8" key="1">
    <citation type="journal article" date="2013" name="Proc. Natl. Acad. Sci. U.S.A.">
        <title>Fine-scale variation in meiotic recombination in Mimulus inferred from population shotgun sequencing.</title>
        <authorList>
            <person name="Hellsten U."/>
            <person name="Wright K.M."/>
            <person name="Jenkins J."/>
            <person name="Shu S."/>
            <person name="Yuan Y."/>
            <person name="Wessler S.R."/>
            <person name="Schmutz J."/>
            <person name="Willis J.H."/>
            <person name="Rokhsar D.S."/>
        </authorList>
    </citation>
    <scope>NUCLEOTIDE SEQUENCE [LARGE SCALE GENOMIC DNA]</scope>
    <source>
        <strain evidence="8">cv. DUN x IM62</strain>
    </source>
</reference>
<name>A0A022QF37_ERYGU</name>
<keyword evidence="5 6" id="KW-0732">Signal</keyword>
<accession>A0A022QF37</accession>